<gene>
    <name evidence="3" type="ORF">L21SP4_00671</name>
</gene>
<dbReference type="InterPro" id="IPR011519">
    <property type="entry name" value="UnbV_ASPIC"/>
</dbReference>
<reference evidence="3 4" key="2">
    <citation type="journal article" date="2016" name="ISME J.">
        <title>Characterization of the first cultured representative of Verrucomicrobia subdivision 5 indicates the proposal of a novel phylum.</title>
        <authorList>
            <person name="Spring S."/>
            <person name="Bunk B."/>
            <person name="Sproer C."/>
            <person name="Schumann P."/>
            <person name="Rohde M."/>
            <person name="Tindall B.J."/>
            <person name="Klenk H.P."/>
        </authorList>
    </citation>
    <scope>NUCLEOTIDE SEQUENCE [LARGE SCALE GENOMIC DNA]</scope>
    <source>
        <strain evidence="3 4">L21-Fru-AB</strain>
    </source>
</reference>
<dbReference type="AlphaFoldDB" id="A0A0G3EGL8"/>
<evidence type="ECO:0000313" key="4">
    <source>
        <dbReference type="Proteomes" id="UP000035268"/>
    </source>
</evidence>
<dbReference type="RefSeq" id="WP_144413736.1">
    <property type="nucleotide sequence ID" value="NZ_CP010904.1"/>
</dbReference>
<dbReference type="Pfam" id="PF07593">
    <property type="entry name" value="UnbV_ASPIC"/>
    <property type="match status" value="1"/>
</dbReference>
<accession>A0A0G3EGL8</accession>
<evidence type="ECO:0000313" key="3">
    <source>
        <dbReference type="EMBL" id="AKJ63940.1"/>
    </source>
</evidence>
<dbReference type="Gene3D" id="2.130.10.130">
    <property type="entry name" value="Integrin alpha, N-terminal"/>
    <property type="match status" value="1"/>
</dbReference>
<evidence type="ECO:0000256" key="1">
    <source>
        <dbReference type="ARBA" id="ARBA00022729"/>
    </source>
</evidence>
<organism evidence="3 4">
    <name type="scientific">Kiritimatiella glycovorans</name>
    <dbReference type="NCBI Taxonomy" id="1307763"/>
    <lineage>
        <taxon>Bacteria</taxon>
        <taxon>Pseudomonadati</taxon>
        <taxon>Kiritimatiellota</taxon>
        <taxon>Kiritimatiellia</taxon>
        <taxon>Kiritimatiellales</taxon>
        <taxon>Kiritimatiellaceae</taxon>
        <taxon>Kiritimatiella</taxon>
    </lineage>
</organism>
<dbReference type="PANTHER" id="PTHR16026">
    <property type="entry name" value="CARTILAGE ACIDIC PROTEIN 1"/>
    <property type="match status" value="1"/>
</dbReference>
<dbReference type="Proteomes" id="UP000035268">
    <property type="component" value="Chromosome"/>
</dbReference>
<dbReference type="OrthoDB" id="100785at2"/>
<dbReference type="STRING" id="1307763.L21SP4_00671"/>
<dbReference type="InterPro" id="IPR027039">
    <property type="entry name" value="Crtac1"/>
</dbReference>
<name>A0A0G3EGL8_9BACT</name>
<proteinExistence type="predicted"/>
<dbReference type="KEGG" id="vbl:L21SP4_00671"/>
<reference evidence="4" key="1">
    <citation type="submission" date="2015-02" db="EMBL/GenBank/DDBJ databases">
        <title>Description and complete genome sequence of the first cultured representative of the subdivision 5 of the Verrucomicrobia phylum.</title>
        <authorList>
            <person name="Spring S."/>
            <person name="Bunk B."/>
            <person name="Sproer C."/>
            <person name="Klenk H.-P."/>
        </authorList>
    </citation>
    <scope>NUCLEOTIDE SEQUENCE [LARGE SCALE GENOMIC DNA]</scope>
    <source>
        <strain evidence="4">L21-Fru-AB</strain>
    </source>
</reference>
<dbReference type="InterPro" id="IPR028994">
    <property type="entry name" value="Integrin_alpha_N"/>
</dbReference>
<feature type="domain" description="ASPIC/UnbV" evidence="2">
    <location>
        <begin position="1139"/>
        <end position="1205"/>
    </location>
</feature>
<dbReference type="EMBL" id="CP010904">
    <property type="protein sequence ID" value="AKJ63940.1"/>
    <property type="molecule type" value="Genomic_DNA"/>
</dbReference>
<sequence>MRVVWVTWMLACVGFFLPTRAEGFTFSLRGQPVRNHVRYVESAPWSSQDVNDYDIVSIYSGAAVILDRDDTAGFLSVGRDSDGGTLTIEAPRELRLNDAVYVTNGAIYMNGGSLTAPEIRTEPEGEVRIGGGTVETDSFSIDGAVRVDGGILRTSPGTDFPTLIYERFVDEDQNVWATNDADLARQLGPDWRRANPADQETQYRISGNHLDIGDTSTTYIQKATLVHDRAEAPSGETGAGFSLSALMQQDTEAPSAFMGLAFNVQEDGSYYLFRVSGEGSAQFLVYTNFTKQGGTVLNKSGAFAPVPDRPYLLKVECRAPQTYDIAVEDTVAGTTVYSVDGLTVGGGFASLDGGVCGVYITHGLCAIDDFRFDAAPERNRLLHADGFTCENQTSWATNDAGIALQLGPYWRRANPADEQTQYRIRDQKLDISAVNGGVDQKAMLINTAAKTLNAGAGTNFTLSATMRQDTDASTAYMGVAFNYREDGSCYLFRVSGAGVAQFLVYSNYTQQAGTVMNAPGVFAPVQNRPYTVTVESRDPGVFDFRITDTADRTPVYSVSNVTVGGSYVQLEDGWGGIFFTHGLSAVDHYVVDAAPDRGAWRGAGAGRLDVTSGELNLKGGSPGRVFLDTARCRAGGGILALGQVYLGQHRGSEFSVVGRAPEVRMQSLRRTAGAAEGGVFRFEFDETGVSPVRVDSFAALDAAEIVVDGSAYTGAADRFTLFDAGVLTAPVPDENLVVTGFSRAYAPRIEQGGDRIELVVAPPDPFTDATDALGMGELTDGRACWFDFNGDAWIDLAAGGRVWVNHGGTNFTRGSWVGHVVAGDFDNDGWEDLFSHSHRRLFRNDGGTLVEDVPLPAFPDPYSCQGACWGDFNGDGWLDLYVTGYENGSMEPYPDYMLINNGGESFAMYTMETRYNARGVTSCDFDGDGDPDIYVSNYRLQPNLLWRNDGSGTFTEVASAYNAIATSPGYGGGHSIGACWGDFDNDGLFDLFAGNFAHPGQPESRFLRNRGAAHGHTFEDMGTCGIYFQESYASPAAADYDNDGRLDLFFTTVYEVATGGIRNYPVLFRNGGHFDFEAVDGSSLDELPDTYQAAWGDYNNDGRPDLVTAGRVFRNNGLGTNHWLKVRLRGDGSAVNRSAIGARVTLTAGTRTMARQVEAGTGQGNQNAPALHFGLGQADGPVDIEIAWPDGTLDTVTGVEPDRLITREYGSSAGP</sequence>
<keyword evidence="4" id="KW-1185">Reference proteome</keyword>
<dbReference type="PANTHER" id="PTHR16026:SF0">
    <property type="entry name" value="CARTILAGE ACIDIC PROTEIN 1"/>
    <property type="match status" value="1"/>
</dbReference>
<keyword evidence="1" id="KW-0732">Signal</keyword>
<dbReference type="PATRIC" id="fig|1609981.3.peg.701"/>
<evidence type="ECO:0000259" key="2">
    <source>
        <dbReference type="Pfam" id="PF07593"/>
    </source>
</evidence>
<dbReference type="InterPro" id="IPR013517">
    <property type="entry name" value="FG-GAP"/>
</dbReference>
<protein>
    <recommendedName>
        <fullName evidence="2">ASPIC/UnbV domain-containing protein</fullName>
    </recommendedName>
</protein>
<dbReference type="Pfam" id="PF13517">
    <property type="entry name" value="FG-GAP_3"/>
    <property type="match status" value="2"/>
</dbReference>
<dbReference type="SUPFAM" id="SSF69318">
    <property type="entry name" value="Integrin alpha N-terminal domain"/>
    <property type="match status" value="1"/>
</dbReference>